<dbReference type="Proteomes" id="UP001321506">
    <property type="component" value="Unassembled WGS sequence"/>
</dbReference>
<dbReference type="Gene3D" id="3.40.50.300">
    <property type="entry name" value="P-loop containing nucleotide triphosphate hydrolases"/>
    <property type="match status" value="2"/>
</dbReference>
<dbReference type="Pfam" id="PF00005">
    <property type="entry name" value="ABC_tran"/>
    <property type="match status" value="2"/>
</dbReference>
<evidence type="ECO:0000259" key="8">
    <source>
        <dbReference type="PROSITE" id="PS50893"/>
    </source>
</evidence>
<dbReference type="InterPro" id="IPR003439">
    <property type="entry name" value="ABC_transporter-like_ATP-bd"/>
</dbReference>
<comment type="similarity">
    <text evidence="2">Belongs to the ABC transporter superfamily.</text>
</comment>
<dbReference type="PROSITE" id="PS00211">
    <property type="entry name" value="ABC_TRANSPORTER_1"/>
    <property type="match status" value="2"/>
</dbReference>
<reference evidence="9 10" key="1">
    <citation type="submission" date="2023-04" db="EMBL/GenBank/DDBJ databases">
        <title>Klugiella caeni sp. nov. isolated from the sludge of biochemical tank.</title>
        <authorList>
            <person name="Geng K."/>
        </authorList>
    </citation>
    <scope>NUCLEOTIDE SEQUENCE [LARGE SCALE GENOMIC DNA]</scope>
    <source>
        <strain evidence="9 10">YN-L-19</strain>
    </source>
</reference>
<evidence type="ECO:0000256" key="7">
    <source>
        <dbReference type="ARBA" id="ARBA00023136"/>
    </source>
</evidence>
<keyword evidence="3" id="KW-0813">Transport</keyword>
<evidence type="ECO:0000313" key="10">
    <source>
        <dbReference type="Proteomes" id="UP001321506"/>
    </source>
</evidence>
<dbReference type="NCBIfam" id="NF008453">
    <property type="entry name" value="PRK11308.1"/>
    <property type="match status" value="2"/>
</dbReference>
<comment type="caution">
    <text evidence="9">The sequence shown here is derived from an EMBL/GenBank/DDBJ whole genome shotgun (WGS) entry which is preliminary data.</text>
</comment>
<dbReference type="InterPro" id="IPR050388">
    <property type="entry name" value="ABC_Ni/Peptide_Import"/>
</dbReference>
<keyword evidence="10" id="KW-1185">Reference proteome</keyword>
<dbReference type="AlphaFoldDB" id="A0AAW6TBH9"/>
<comment type="subcellular location">
    <subcellularLocation>
        <location evidence="1">Cell membrane</location>
        <topology evidence="1">Peripheral membrane protein</topology>
    </subcellularLocation>
</comment>
<organism evidence="9 10">
    <name type="scientific">Ruicaihuangia caeni</name>
    <dbReference type="NCBI Taxonomy" id="3042517"/>
    <lineage>
        <taxon>Bacteria</taxon>
        <taxon>Bacillati</taxon>
        <taxon>Actinomycetota</taxon>
        <taxon>Actinomycetes</taxon>
        <taxon>Micrococcales</taxon>
        <taxon>Microbacteriaceae</taxon>
        <taxon>Ruicaihuangia</taxon>
    </lineage>
</organism>
<feature type="domain" description="ABC transporter" evidence="8">
    <location>
        <begin position="22"/>
        <end position="271"/>
    </location>
</feature>
<dbReference type="PANTHER" id="PTHR43297">
    <property type="entry name" value="OLIGOPEPTIDE TRANSPORT ATP-BINDING PROTEIN APPD"/>
    <property type="match status" value="1"/>
</dbReference>
<dbReference type="SMART" id="SM00382">
    <property type="entry name" value="AAA"/>
    <property type="match status" value="2"/>
</dbReference>
<dbReference type="InterPro" id="IPR017871">
    <property type="entry name" value="ABC_transporter-like_CS"/>
</dbReference>
<dbReference type="NCBIfam" id="NF007739">
    <property type="entry name" value="PRK10419.1"/>
    <property type="match status" value="2"/>
</dbReference>
<keyword evidence="6 9" id="KW-0067">ATP-binding</keyword>
<dbReference type="FunFam" id="3.40.50.300:FF:000016">
    <property type="entry name" value="Oligopeptide ABC transporter ATP-binding component"/>
    <property type="match status" value="2"/>
</dbReference>
<evidence type="ECO:0000256" key="2">
    <source>
        <dbReference type="ARBA" id="ARBA00005417"/>
    </source>
</evidence>
<feature type="domain" description="ABC transporter" evidence="8">
    <location>
        <begin position="305"/>
        <end position="550"/>
    </location>
</feature>
<dbReference type="InterPro" id="IPR003593">
    <property type="entry name" value="AAA+_ATPase"/>
</dbReference>
<sequence length="572" mass="61859">MTSTTQDTTAKSTALGAAGPLLTIDDLSVEFAMGGSTASAIREVRLEVHPGEVVAVVGESGSGKSVTSLSVLGLLASNARANGSIRWRGRDLLGSKESELRSLRGEEIAMIFQEPMTALNPVHTVGAQIIETLRLHRPLSKAEARKRAIELLGMVGIPSPETRVDHYPHQLSGGQRQRAMIAMAISCEPKLLIADEPTTALDVTVQAEILELLRSLRERLDMAILLITHDMGVVADLADRVVVMRNGEVVEEAEVHRLFEAPQHEYTQALLAAVPHLGQTLQTNERDASPDAGTASRDAATEPALVLENIVVEYPGSRGKEPFRAIDDVSLTVAAGEVVGLVGESGSGKSTLGNCAVGLVPAASGRILLHGTDVTALSPAKFRPLRRDIAMVFQDPGSSLDPRRSIGDSIAEPMRVHRTARGAELDRRVGELLDRVRIPAAWRNRYPHELSGGQRQRIGIARALALKPKLLVADEPTSALDVSVQASVLDLIRELQSELRFSCLFITHDLAVVELLADRIAVMRSGRLVELGTTQEILRAPEEEYTRRLIASAPVPDPVEQRMRRERLVLAP</sequence>
<evidence type="ECO:0000313" key="9">
    <source>
        <dbReference type="EMBL" id="MDI2098670.1"/>
    </source>
</evidence>
<dbReference type="Pfam" id="PF08352">
    <property type="entry name" value="oligo_HPY"/>
    <property type="match status" value="2"/>
</dbReference>
<dbReference type="CDD" id="cd03257">
    <property type="entry name" value="ABC_NikE_OppD_transporters"/>
    <property type="match status" value="2"/>
</dbReference>
<protein>
    <submittedName>
        <fullName evidence="9">ABC transporter ATP-binding protein</fullName>
    </submittedName>
</protein>
<accession>A0AAW6TBH9</accession>
<keyword evidence="5" id="KW-0547">Nucleotide-binding</keyword>
<evidence type="ECO:0000256" key="3">
    <source>
        <dbReference type="ARBA" id="ARBA00022448"/>
    </source>
</evidence>
<keyword evidence="4" id="KW-1003">Cell membrane</keyword>
<gene>
    <name evidence="9" type="ORF">QF206_06790</name>
</gene>
<proteinExistence type="inferred from homology"/>
<dbReference type="InterPro" id="IPR027417">
    <property type="entry name" value="P-loop_NTPase"/>
</dbReference>
<dbReference type="SUPFAM" id="SSF52540">
    <property type="entry name" value="P-loop containing nucleoside triphosphate hydrolases"/>
    <property type="match status" value="2"/>
</dbReference>
<evidence type="ECO:0000256" key="5">
    <source>
        <dbReference type="ARBA" id="ARBA00022741"/>
    </source>
</evidence>
<evidence type="ECO:0000256" key="1">
    <source>
        <dbReference type="ARBA" id="ARBA00004202"/>
    </source>
</evidence>
<evidence type="ECO:0000256" key="6">
    <source>
        <dbReference type="ARBA" id="ARBA00022840"/>
    </source>
</evidence>
<dbReference type="GO" id="GO:0015833">
    <property type="term" value="P:peptide transport"/>
    <property type="evidence" value="ECO:0007669"/>
    <property type="project" value="InterPro"/>
</dbReference>
<name>A0AAW6TBH9_9MICO</name>
<dbReference type="GO" id="GO:0016887">
    <property type="term" value="F:ATP hydrolysis activity"/>
    <property type="evidence" value="ECO:0007669"/>
    <property type="project" value="InterPro"/>
</dbReference>
<evidence type="ECO:0000256" key="4">
    <source>
        <dbReference type="ARBA" id="ARBA00022475"/>
    </source>
</evidence>
<dbReference type="PANTHER" id="PTHR43297:SF2">
    <property type="entry name" value="DIPEPTIDE TRANSPORT ATP-BINDING PROTEIN DPPD"/>
    <property type="match status" value="1"/>
</dbReference>
<keyword evidence="7" id="KW-0472">Membrane</keyword>
<dbReference type="GO" id="GO:0005524">
    <property type="term" value="F:ATP binding"/>
    <property type="evidence" value="ECO:0007669"/>
    <property type="project" value="UniProtKB-KW"/>
</dbReference>
<dbReference type="RefSeq" id="WP_281488449.1">
    <property type="nucleotide sequence ID" value="NZ_JASATX010000002.1"/>
</dbReference>
<dbReference type="PROSITE" id="PS50893">
    <property type="entry name" value="ABC_TRANSPORTER_2"/>
    <property type="match status" value="2"/>
</dbReference>
<dbReference type="GO" id="GO:0005886">
    <property type="term" value="C:plasma membrane"/>
    <property type="evidence" value="ECO:0007669"/>
    <property type="project" value="UniProtKB-SubCell"/>
</dbReference>
<dbReference type="EMBL" id="JASATX010000002">
    <property type="protein sequence ID" value="MDI2098670.1"/>
    <property type="molecule type" value="Genomic_DNA"/>
</dbReference>
<dbReference type="InterPro" id="IPR013563">
    <property type="entry name" value="Oligopep_ABC_C"/>
</dbReference>